<name>A0AAD8YDN0_9STRA</name>
<accession>A0AAD8YDN0</accession>
<dbReference type="Proteomes" id="UP001224775">
    <property type="component" value="Unassembled WGS sequence"/>
</dbReference>
<dbReference type="EMBL" id="JATAAI010000009">
    <property type="protein sequence ID" value="KAK1743575.1"/>
    <property type="molecule type" value="Genomic_DNA"/>
</dbReference>
<keyword evidence="3" id="KW-1185">Reference proteome</keyword>
<evidence type="ECO:0000313" key="3">
    <source>
        <dbReference type="Proteomes" id="UP001224775"/>
    </source>
</evidence>
<reference evidence="2" key="1">
    <citation type="submission" date="2023-06" db="EMBL/GenBank/DDBJ databases">
        <title>Survivors Of The Sea: Transcriptome response of Skeletonema marinoi to long-term dormancy.</title>
        <authorList>
            <person name="Pinder M.I.M."/>
            <person name="Kourtchenko O."/>
            <person name="Robertson E.K."/>
            <person name="Larsson T."/>
            <person name="Maumus F."/>
            <person name="Osuna-Cruz C.M."/>
            <person name="Vancaester E."/>
            <person name="Stenow R."/>
            <person name="Vandepoele K."/>
            <person name="Ploug H."/>
            <person name="Bruchert V."/>
            <person name="Godhe A."/>
            <person name="Topel M."/>
        </authorList>
    </citation>
    <scope>NUCLEOTIDE SEQUENCE</scope>
    <source>
        <strain evidence="2">R05AC</strain>
    </source>
</reference>
<dbReference type="SUPFAM" id="SSF82153">
    <property type="entry name" value="FAS1 domain"/>
    <property type="match status" value="1"/>
</dbReference>
<evidence type="ECO:0000259" key="1">
    <source>
        <dbReference type="PROSITE" id="PS50213"/>
    </source>
</evidence>
<sequence>MTLIIFIIIKTIHLYPTMKFTLALALVGSAAAFAPQASVHTNTALNQHIGSGGMADTRNPDAMAHEDPRKSISAAPSFEEYLKERAAEGTTAAAPAAAAPAAAAPAAAAPAAVGGGVASTLSGLQGAGHVWGADGIAAGKEESEIRGHDGFSKFTDACAAAGIDLDAAAYTIFAPTDSCLESYEKMRGPVTADVLKMHIVEGKIASSDIPSATLNSLNGALTYRYAVRKHFVNDAIIGETTFGAGADFPIDVSVGNSVIHTVGLCFGFY</sequence>
<dbReference type="Pfam" id="PF02469">
    <property type="entry name" value="Fasciclin"/>
    <property type="match status" value="1"/>
</dbReference>
<organism evidence="2 3">
    <name type="scientific">Skeletonema marinoi</name>
    <dbReference type="NCBI Taxonomy" id="267567"/>
    <lineage>
        <taxon>Eukaryota</taxon>
        <taxon>Sar</taxon>
        <taxon>Stramenopiles</taxon>
        <taxon>Ochrophyta</taxon>
        <taxon>Bacillariophyta</taxon>
        <taxon>Coscinodiscophyceae</taxon>
        <taxon>Thalassiosirophycidae</taxon>
        <taxon>Thalassiosirales</taxon>
        <taxon>Skeletonemataceae</taxon>
        <taxon>Skeletonema</taxon>
        <taxon>Skeletonema marinoi-dohrnii complex</taxon>
    </lineage>
</organism>
<comment type="caution">
    <text evidence="2">The sequence shown here is derived from an EMBL/GenBank/DDBJ whole genome shotgun (WGS) entry which is preliminary data.</text>
</comment>
<dbReference type="PROSITE" id="PS50213">
    <property type="entry name" value="FAS1"/>
    <property type="match status" value="1"/>
</dbReference>
<proteinExistence type="predicted"/>
<evidence type="ECO:0000313" key="2">
    <source>
        <dbReference type="EMBL" id="KAK1743575.1"/>
    </source>
</evidence>
<protein>
    <recommendedName>
        <fullName evidence="1">FAS1 domain-containing protein</fullName>
    </recommendedName>
</protein>
<feature type="domain" description="FAS1" evidence="1">
    <location>
        <begin position="138"/>
        <end position="266"/>
    </location>
</feature>
<dbReference type="InterPro" id="IPR000782">
    <property type="entry name" value="FAS1_domain"/>
</dbReference>
<dbReference type="Gene3D" id="2.30.180.10">
    <property type="entry name" value="FAS1 domain"/>
    <property type="match status" value="1"/>
</dbReference>
<gene>
    <name evidence="2" type="ORF">QTG54_006196</name>
</gene>
<dbReference type="AlphaFoldDB" id="A0AAD8YDN0"/>
<dbReference type="InterPro" id="IPR036378">
    <property type="entry name" value="FAS1_dom_sf"/>
</dbReference>